<reference evidence="4" key="1">
    <citation type="journal article" date="2018" name="Curr. Microbiol.">
        <title>Cellulosimicrobium arenosum sp. nov., Isolated from Marine Sediment Sand.</title>
        <authorList>
            <person name="Oh M."/>
            <person name="Kim J.H."/>
            <person name="Yoon J.H."/>
            <person name="Schumann P."/>
            <person name="Kim W."/>
        </authorList>
    </citation>
    <scope>NUCLEOTIDE SEQUENCE</scope>
    <source>
        <strain evidence="4">KCTC 49039</strain>
    </source>
</reference>
<dbReference type="GO" id="GO:0008831">
    <property type="term" value="F:dTDP-4-dehydrorhamnose reductase activity"/>
    <property type="evidence" value="ECO:0007669"/>
    <property type="project" value="UniProtKB-EC"/>
</dbReference>
<evidence type="ECO:0000259" key="3">
    <source>
        <dbReference type="Pfam" id="PF04321"/>
    </source>
</evidence>
<evidence type="ECO:0000256" key="1">
    <source>
        <dbReference type="ARBA" id="ARBA00010944"/>
    </source>
</evidence>
<dbReference type="Proteomes" id="UP000610846">
    <property type="component" value="Unassembled WGS sequence"/>
</dbReference>
<keyword evidence="2 4" id="KW-0560">Oxidoreductase</keyword>
<comment type="similarity">
    <text evidence="1 2">Belongs to the dTDP-4-dehydrorhamnose reductase family.</text>
</comment>
<accession>A0A927PG26</accession>
<dbReference type="NCBIfam" id="TIGR01214">
    <property type="entry name" value="rmlD"/>
    <property type="match status" value="1"/>
</dbReference>
<organism evidence="4 5">
    <name type="scientific">Cellulosimicrobium arenosum</name>
    <dbReference type="NCBI Taxonomy" id="2708133"/>
    <lineage>
        <taxon>Bacteria</taxon>
        <taxon>Bacillati</taxon>
        <taxon>Actinomycetota</taxon>
        <taxon>Actinomycetes</taxon>
        <taxon>Micrococcales</taxon>
        <taxon>Promicromonosporaceae</taxon>
        <taxon>Cellulosimicrobium</taxon>
    </lineage>
</organism>
<reference evidence="4" key="2">
    <citation type="submission" date="2020-09" db="EMBL/GenBank/DDBJ databases">
        <authorList>
            <person name="Yu Y."/>
        </authorList>
    </citation>
    <scope>NUCLEOTIDE SEQUENCE</scope>
    <source>
        <strain evidence="4">KCTC 49039</strain>
    </source>
</reference>
<sequence>MRWVVTGASGMLGQDLVARVRAAGHAVRALDRAALDVTDADAVHAALAGAEVVVNAAAYTAVDAAEADEPAAFAVNATGAQHVARTARRHGARLLHVSTDYVFDGAPSAPGGAAVDVPYAEDAPLAPRSAYGRTKAAGEWAVRTEHPDALVVRTAWLYGAHGPCFPRTIARAAAQRDALDVVDDQVGQPTWTVDLADLLVRLVAADAPGGVYHGTSGGRGSWWDLAREVVAAAGRADRVDVRPTTSAAFARPAPRPAWSVLGHDALHAVGVAPVGDWRERWEVAAPTVLAAEHA</sequence>
<name>A0A927PG26_9MICO</name>
<dbReference type="GO" id="GO:0019305">
    <property type="term" value="P:dTDP-rhamnose biosynthetic process"/>
    <property type="evidence" value="ECO:0007669"/>
    <property type="project" value="TreeGrafter"/>
</dbReference>
<proteinExistence type="inferred from homology"/>
<comment type="function">
    <text evidence="2">Catalyzes the reduction of dTDP-6-deoxy-L-lyxo-4-hexulose to yield dTDP-L-rhamnose.</text>
</comment>
<dbReference type="EMBL" id="JACYHB010000013">
    <property type="protein sequence ID" value="MBD8080194.1"/>
    <property type="molecule type" value="Genomic_DNA"/>
</dbReference>
<dbReference type="SUPFAM" id="SSF51735">
    <property type="entry name" value="NAD(P)-binding Rossmann-fold domains"/>
    <property type="match status" value="1"/>
</dbReference>
<dbReference type="GO" id="GO:0005829">
    <property type="term" value="C:cytosol"/>
    <property type="evidence" value="ECO:0007669"/>
    <property type="project" value="TreeGrafter"/>
</dbReference>
<dbReference type="CDD" id="cd05254">
    <property type="entry name" value="dTDP_HR_like_SDR_e"/>
    <property type="match status" value="1"/>
</dbReference>
<dbReference type="InterPro" id="IPR005913">
    <property type="entry name" value="dTDP_dehydrorham_reduct"/>
</dbReference>
<gene>
    <name evidence="4" type="primary">rfbD</name>
    <name evidence="4" type="ORF">IF651_14135</name>
</gene>
<feature type="domain" description="RmlD-like substrate binding" evidence="3">
    <location>
        <begin position="1"/>
        <end position="280"/>
    </location>
</feature>
<dbReference type="EC" id="1.1.1.133" evidence="2"/>
<comment type="pathway">
    <text evidence="2">Carbohydrate biosynthesis; dTDP-L-rhamnose biosynthesis.</text>
</comment>
<evidence type="ECO:0000256" key="2">
    <source>
        <dbReference type="RuleBase" id="RU364082"/>
    </source>
</evidence>
<comment type="caution">
    <text evidence="4">The sequence shown here is derived from an EMBL/GenBank/DDBJ whole genome shotgun (WGS) entry which is preliminary data.</text>
</comment>
<dbReference type="InterPro" id="IPR029903">
    <property type="entry name" value="RmlD-like-bd"/>
</dbReference>
<keyword evidence="5" id="KW-1185">Reference proteome</keyword>
<dbReference type="InterPro" id="IPR036291">
    <property type="entry name" value="NAD(P)-bd_dom_sf"/>
</dbReference>
<evidence type="ECO:0000313" key="5">
    <source>
        <dbReference type="Proteomes" id="UP000610846"/>
    </source>
</evidence>
<keyword evidence="2" id="KW-0521">NADP</keyword>
<dbReference type="Gene3D" id="3.90.25.10">
    <property type="entry name" value="UDP-galactose 4-epimerase, domain 1"/>
    <property type="match status" value="1"/>
</dbReference>
<dbReference type="AlphaFoldDB" id="A0A927PG26"/>
<dbReference type="PANTHER" id="PTHR10491:SF4">
    <property type="entry name" value="METHIONINE ADENOSYLTRANSFERASE 2 SUBUNIT BETA"/>
    <property type="match status" value="1"/>
</dbReference>
<dbReference type="RefSeq" id="WP_191829782.1">
    <property type="nucleotide sequence ID" value="NZ_JACYHB010000013.1"/>
</dbReference>
<protein>
    <recommendedName>
        <fullName evidence="2">dTDP-4-dehydrorhamnose reductase</fullName>
        <ecNumber evidence="2">1.1.1.133</ecNumber>
    </recommendedName>
</protein>
<dbReference type="Pfam" id="PF04321">
    <property type="entry name" value="RmlD_sub_bind"/>
    <property type="match status" value="1"/>
</dbReference>
<dbReference type="PANTHER" id="PTHR10491">
    <property type="entry name" value="DTDP-4-DEHYDRORHAMNOSE REDUCTASE"/>
    <property type="match status" value="1"/>
</dbReference>
<dbReference type="Gene3D" id="3.40.50.720">
    <property type="entry name" value="NAD(P)-binding Rossmann-like Domain"/>
    <property type="match status" value="1"/>
</dbReference>
<evidence type="ECO:0000313" key="4">
    <source>
        <dbReference type="EMBL" id="MBD8080194.1"/>
    </source>
</evidence>